<dbReference type="AlphaFoldDB" id="A0A0R1SLZ2"/>
<keyword evidence="1" id="KW-0812">Transmembrane</keyword>
<keyword evidence="1" id="KW-0472">Membrane</keyword>
<dbReference type="PATRIC" id="fig|1423739.3.peg.3143"/>
<evidence type="ECO:0000313" key="2">
    <source>
        <dbReference type="EMBL" id="KRL65963.1"/>
    </source>
</evidence>
<organism evidence="2 3">
    <name type="scientific">Lentilactobacillus diolivorans DSM 14421</name>
    <dbReference type="NCBI Taxonomy" id="1423739"/>
    <lineage>
        <taxon>Bacteria</taxon>
        <taxon>Bacillati</taxon>
        <taxon>Bacillota</taxon>
        <taxon>Bacilli</taxon>
        <taxon>Lactobacillales</taxon>
        <taxon>Lactobacillaceae</taxon>
        <taxon>Lentilactobacillus</taxon>
    </lineage>
</organism>
<dbReference type="EMBL" id="AZEY01000053">
    <property type="protein sequence ID" value="KRL65963.1"/>
    <property type="molecule type" value="Genomic_DNA"/>
</dbReference>
<feature type="transmembrane region" description="Helical" evidence="1">
    <location>
        <begin position="12"/>
        <end position="30"/>
    </location>
</feature>
<evidence type="ECO:0008006" key="4">
    <source>
        <dbReference type="Google" id="ProtNLM"/>
    </source>
</evidence>
<dbReference type="InterPro" id="IPR009898">
    <property type="entry name" value="DUF1440"/>
</dbReference>
<feature type="transmembrane region" description="Helical" evidence="1">
    <location>
        <begin position="74"/>
        <end position="94"/>
    </location>
</feature>
<protein>
    <recommendedName>
        <fullName evidence="4">Periplasmic secreted protein</fullName>
    </recommendedName>
</protein>
<dbReference type="STRING" id="1423739.FC85_GL003018"/>
<gene>
    <name evidence="2" type="ORF">FC85_GL003018</name>
</gene>
<dbReference type="Pfam" id="PF07274">
    <property type="entry name" value="DUF1440"/>
    <property type="match status" value="1"/>
</dbReference>
<comment type="caution">
    <text evidence="2">The sequence shown here is derived from an EMBL/GenBank/DDBJ whole genome shotgun (WGS) entry which is preliminary data.</text>
</comment>
<keyword evidence="1" id="KW-1133">Transmembrane helix</keyword>
<sequence>MSLSKSVNLKAALIAGGVAGVISGLVKLGWENVLPPRTPDRDKTNPPQKLLEKFGVPSSLTHATYTYSEQKLPWVSYVIHFGFSTSFAVLYSVAGRYVPFIRAGQGTLFGLGVYGLFHHTVMPAMGVVPSPKEQPAEEHISEALGHIIWMWTNHIISDEVYDQIMKKVNS</sequence>
<accession>A0A0R1SLZ2</accession>
<reference evidence="2 3" key="1">
    <citation type="journal article" date="2015" name="Genome Announc.">
        <title>Expanding the biotechnology potential of lactobacilli through comparative genomics of 213 strains and associated genera.</title>
        <authorList>
            <person name="Sun Z."/>
            <person name="Harris H.M."/>
            <person name="McCann A."/>
            <person name="Guo C."/>
            <person name="Argimon S."/>
            <person name="Zhang W."/>
            <person name="Yang X."/>
            <person name="Jeffery I.B."/>
            <person name="Cooney J.C."/>
            <person name="Kagawa T.F."/>
            <person name="Liu W."/>
            <person name="Song Y."/>
            <person name="Salvetti E."/>
            <person name="Wrobel A."/>
            <person name="Rasinkangas P."/>
            <person name="Parkhill J."/>
            <person name="Rea M.C."/>
            <person name="O'Sullivan O."/>
            <person name="Ritari J."/>
            <person name="Douillard F.P."/>
            <person name="Paul Ross R."/>
            <person name="Yang R."/>
            <person name="Briner A.E."/>
            <person name="Felis G.E."/>
            <person name="de Vos W.M."/>
            <person name="Barrangou R."/>
            <person name="Klaenhammer T.R."/>
            <person name="Caufield P.W."/>
            <person name="Cui Y."/>
            <person name="Zhang H."/>
            <person name="O'Toole P.W."/>
        </authorList>
    </citation>
    <scope>NUCLEOTIDE SEQUENCE [LARGE SCALE GENOMIC DNA]</scope>
    <source>
        <strain evidence="2 3">DSM 14421</strain>
    </source>
</reference>
<proteinExistence type="predicted"/>
<evidence type="ECO:0000313" key="3">
    <source>
        <dbReference type="Proteomes" id="UP000052013"/>
    </source>
</evidence>
<dbReference type="Proteomes" id="UP000052013">
    <property type="component" value="Unassembled WGS sequence"/>
</dbReference>
<evidence type="ECO:0000256" key="1">
    <source>
        <dbReference type="SAM" id="Phobius"/>
    </source>
</evidence>
<name>A0A0R1SLZ2_9LACO</name>